<dbReference type="GO" id="GO:0006633">
    <property type="term" value="P:fatty acid biosynthetic process"/>
    <property type="evidence" value="ECO:0007669"/>
    <property type="project" value="InterPro"/>
</dbReference>
<sequence length="312" mass="35000">MSSLKQGSMSKEKELPALPLMLLRAVPTMIRRQAPAEPNDLQFSFRAEAFDREHLERYKRTFSGFQSAVPLTYFYLLAQRAHLAAMLNPEFPWPILGMVHVANAMVYHSAPKLNQGFFLNVSIEMPERAGTRKRVRPIYKVAFYQGNTLIAECHSTYQVGGGEAPKVGRRRELAAPDLQGYTCAELWQLGSETGRSYAQLSGDYNPIHLHPWLSRWFGFSRPIIHGMYSVAQAQADIESGLSAPLLAMDITFRRPLILPANAALHYLHNASSQDTNSGMKLEQGQVMVTDALGQKVYLDGEYGVSNDFNFKS</sequence>
<gene>
    <name evidence="2" type="ORF">CWE08_04175</name>
</gene>
<accession>A0A432W052</accession>
<evidence type="ECO:0000259" key="1">
    <source>
        <dbReference type="Pfam" id="PF01575"/>
    </source>
</evidence>
<evidence type="ECO:0000313" key="3">
    <source>
        <dbReference type="Proteomes" id="UP000288395"/>
    </source>
</evidence>
<protein>
    <submittedName>
        <fullName evidence="2">Acyl dehydratase</fullName>
    </submittedName>
</protein>
<dbReference type="GO" id="GO:0004312">
    <property type="term" value="F:fatty acid synthase activity"/>
    <property type="evidence" value="ECO:0007669"/>
    <property type="project" value="InterPro"/>
</dbReference>
<dbReference type="GO" id="GO:0005835">
    <property type="term" value="C:fatty acid synthase complex"/>
    <property type="evidence" value="ECO:0007669"/>
    <property type="project" value="InterPro"/>
</dbReference>
<dbReference type="Proteomes" id="UP000288395">
    <property type="component" value="Unassembled WGS sequence"/>
</dbReference>
<comment type="caution">
    <text evidence="2">The sequence shown here is derived from an EMBL/GenBank/DDBJ whole genome shotgun (WGS) entry which is preliminary data.</text>
</comment>
<dbReference type="EMBL" id="PIPJ01000002">
    <property type="protein sequence ID" value="RUO22385.1"/>
    <property type="molecule type" value="Genomic_DNA"/>
</dbReference>
<dbReference type="InterPro" id="IPR029069">
    <property type="entry name" value="HotDog_dom_sf"/>
</dbReference>
<organism evidence="2 3">
    <name type="scientific">Aliidiomarina iranensis</name>
    <dbReference type="NCBI Taxonomy" id="1434071"/>
    <lineage>
        <taxon>Bacteria</taxon>
        <taxon>Pseudomonadati</taxon>
        <taxon>Pseudomonadota</taxon>
        <taxon>Gammaproteobacteria</taxon>
        <taxon>Alteromonadales</taxon>
        <taxon>Idiomarinaceae</taxon>
        <taxon>Aliidiomarina</taxon>
    </lineage>
</organism>
<dbReference type="InterPro" id="IPR003965">
    <property type="entry name" value="Fatty_acid_synthase"/>
</dbReference>
<dbReference type="SUPFAM" id="SSF54637">
    <property type="entry name" value="Thioesterase/thiol ester dehydrase-isomerase"/>
    <property type="match status" value="1"/>
</dbReference>
<dbReference type="PANTHER" id="PTHR43841:SF3">
    <property type="entry name" value="(3R)-HYDROXYACYL-ACP DEHYDRATASE SUBUNIT HADB"/>
    <property type="match status" value="1"/>
</dbReference>
<dbReference type="AlphaFoldDB" id="A0A432W052"/>
<proteinExistence type="predicted"/>
<keyword evidence="3" id="KW-1185">Reference proteome</keyword>
<evidence type="ECO:0000313" key="2">
    <source>
        <dbReference type="EMBL" id="RUO22385.1"/>
    </source>
</evidence>
<dbReference type="Pfam" id="PF01575">
    <property type="entry name" value="MaoC_dehydratas"/>
    <property type="match status" value="1"/>
</dbReference>
<dbReference type="OrthoDB" id="9774179at2"/>
<feature type="domain" description="MaoC-like" evidence="1">
    <location>
        <begin position="195"/>
        <end position="240"/>
    </location>
</feature>
<name>A0A432W052_9GAMM</name>
<dbReference type="InterPro" id="IPR002539">
    <property type="entry name" value="MaoC-like_dom"/>
</dbReference>
<dbReference type="PANTHER" id="PTHR43841">
    <property type="entry name" value="3-HYDROXYACYL-THIOESTER DEHYDRATASE HTDX-RELATED"/>
    <property type="match status" value="1"/>
</dbReference>
<reference evidence="3" key="1">
    <citation type="journal article" date="2018" name="Front. Microbiol.">
        <title>Genome-Based Analysis Reveals the Taxonomy and Diversity of the Family Idiomarinaceae.</title>
        <authorList>
            <person name="Liu Y."/>
            <person name="Lai Q."/>
            <person name="Shao Z."/>
        </authorList>
    </citation>
    <scope>NUCLEOTIDE SEQUENCE [LARGE SCALE GENOMIC DNA]</scope>
    <source>
        <strain evidence="3">GBPy7</strain>
    </source>
</reference>
<dbReference type="Gene3D" id="3.10.129.10">
    <property type="entry name" value="Hotdog Thioesterase"/>
    <property type="match status" value="1"/>
</dbReference>
<dbReference type="PRINTS" id="PR01483">
    <property type="entry name" value="FASYNTHASE"/>
</dbReference>
<dbReference type="RefSeq" id="WP_126765895.1">
    <property type="nucleotide sequence ID" value="NZ_PIPJ01000002.1"/>
</dbReference>